<feature type="compositionally biased region" description="Polar residues" evidence="7">
    <location>
        <begin position="531"/>
        <end position="557"/>
    </location>
</feature>
<dbReference type="Proteomes" id="UP000069940">
    <property type="component" value="Unassembled WGS sequence"/>
</dbReference>
<name>A0ABM1ZCY9_AEDAL</name>
<evidence type="ECO:0000256" key="5">
    <source>
        <dbReference type="ARBA" id="ARBA00023306"/>
    </source>
</evidence>
<dbReference type="CDD" id="cd23958">
    <property type="entry name" value="SCC2"/>
    <property type="match status" value="1"/>
</dbReference>
<feature type="region of interest" description="Disordered" evidence="7">
    <location>
        <begin position="117"/>
        <end position="139"/>
    </location>
</feature>
<keyword evidence="10" id="KW-1185">Reference proteome</keyword>
<dbReference type="PANTHER" id="PTHR21704">
    <property type="entry name" value="NIPPED-B-LIKE PROTEIN DELANGIN SCC2-RELATED"/>
    <property type="match status" value="1"/>
</dbReference>
<dbReference type="PANTHER" id="PTHR21704:SF18">
    <property type="entry name" value="NIPPED-B-LIKE PROTEIN"/>
    <property type="match status" value="1"/>
</dbReference>
<feature type="compositionally biased region" description="Low complexity" evidence="7">
    <location>
        <begin position="482"/>
        <end position="499"/>
    </location>
</feature>
<dbReference type="InterPro" id="IPR011989">
    <property type="entry name" value="ARM-like"/>
</dbReference>
<comment type="subcellular location">
    <subcellularLocation>
        <location evidence="1 6">Nucleus</location>
    </subcellularLocation>
</comment>
<comment type="similarity">
    <text evidence="2 6">Belongs to the SCC2/Nipped-B family.</text>
</comment>
<feature type="domain" description="Sister chromatid cohesion C-terminal" evidence="8">
    <location>
        <begin position="1919"/>
        <end position="2102"/>
    </location>
</feature>
<keyword evidence="5 6" id="KW-0131">Cell cycle</keyword>
<feature type="compositionally biased region" description="Acidic residues" evidence="7">
    <location>
        <begin position="2376"/>
        <end position="2389"/>
    </location>
</feature>
<dbReference type="InterPro" id="IPR024986">
    <property type="entry name" value="Nipped-B_C"/>
</dbReference>
<feature type="compositionally biased region" description="Polar residues" evidence="7">
    <location>
        <begin position="2273"/>
        <end position="2307"/>
    </location>
</feature>
<dbReference type="InterPro" id="IPR026003">
    <property type="entry name" value="Cohesin_HEAT"/>
</dbReference>
<reference evidence="9" key="2">
    <citation type="submission" date="2025-05" db="UniProtKB">
        <authorList>
            <consortium name="EnsemblMetazoa"/>
        </authorList>
    </citation>
    <scope>IDENTIFICATION</scope>
    <source>
        <strain evidence="9">Foshan</strain>
    </source>
</reference>
<dbReference type="Pfam" id="PF12830">
    <property type="entry name" value="Nipped-B_C"/>
    <property type="match status" value="1"/>
</dbReference>
<feature type="compositionally biased region" description="Low complexity" evidence="7">
    <location>
        <begin position="309"/>
        <end position="327"/>
    </location>
</feature>
<feature type="compositionally biased region" description="Pro residues" evidence="7">
    <location>
        <begin position="571"/>
        <end position="584"/>
    </location>
</feature>
<evidence type="ECO:0000259" key="8">
    <source>
        <dbReference type="Pfam" id="PF12830"/>
    </source>
</evidence>
<feature type="compositionally biased region" description="Polar residues" evidence="7">
    <location>
        <begin position="2340"/>
        <end position="2362"/>
    </location>
</feature>
<dbReference type="Gene3D" id="1.25.10.10">
    <property type="entry name" value="Leucine-rich Repeat Variant"/>
    <property type="match status" value="1"/>
</dbReference>
<evidence type="ECO:0000256" key="1">
    <source>
        <dbReference type="ARBA" id="ARBA00004123"/>
    </source>
</evidence>
<sequence length="2389" mass="269507">MGDRDIPSVPITTLAGLTSLSDMLSELPISDSLSTVSTALNRSLLFHPRVAEEANNLLATRDDSLIGQLVNAIEQTNSDHIELKDQYVQPSTSKSMQDGPLLLQAIRSCRADVFNRPQTAATHQQQQHQQQQMLAQQQQQHKIIFTSQIPNFPSEHYSSLQTQHQQQDYLSQISQISQQQQPSQPIVLSQSPVSSQHSNHPPLETRNQTKIPYQQQQQQQQHQQQSPQTTPSPSSKVIIRQQVINLPNIAYSSNSAENSQQQQQIFQQQQQQQQLLQQQQHQQQQQQQQYHNQNVIVSHQSVIQNQQVSQFHQQQQQLPPQQQQPQQLHKPTDPHRTVIQQPVAAAAGSSLNALPDSVVSQQHHQQQPQQQQQQPLVNHVAQQQQSQQQQAIYQQHQTVSPQQQSHQNVINLNNNLNSASTTVQHNQHVTTNHVQPLQQQQQRTPLPAPKQQSQTATINEQSQLKNGNTTAVNNHQPYPRSQVPTQQTPQQQQQHNVNHVIKTPEAAPRNSEYLQQQQSKNLDARGRPSPAQGTTAPETDPTQTSLRKQQEHQQAQAATPPVQRINQPTPMSTPPNKPRPPGGVPPGGTQTSTPPSGPRPISVAGALQRATMNAPKLAATTPTPVTSIAVSGALMKTPTTTTTSAPTTPSSVSQQPMPQPVQQANQTPVKKPQKVNLKKLCRMVSMGEVDSLSLKKCSVRLEKLSEDHMTMMQEDLKKFSQAEPKLAMRLGLVKKSAEMIFSKMKEDERRYTGLLAKRKAQEDAMNPEDMFSKPKLRKVEKMVIPVVKKLSKEELMNTNTYQRFMSIMGKIFDQLDETEAPNLDEADEQFECIPTSMLSSISSEAAKLKARNAIDAIPENKLTLLITYAMRSVHSAKNLSGTELQDDLVGDECIEKILNAMEAALLICSIYTCKSTKFLQEDNIDAIIKFVQFQLRETVFPSYDPVYSVETKKKTDGKKSKKMPSYQQKGLSVLYTKIVELGKQLVTMFEKFHFVDTIVIHASALGVEPFFVDNIETLQFVCLDLVTSIFQNEKYSHHRRNIVADILSSIDRLPHSKRNLRPYKLVNNAGNIQMMTALVLQLIQCAVVLPEAMGDSNPKKANNEIVNSSNPKSADLYIIGKYDTALSIGGNFLATFLDKCKSRSSETDFRPLFENFIHDLLTTVNKPEWPASELLLSLLGTMLVKKMSDKGVEQSIRVVSLEYLGIVAARLRKDTVESRCKVRTMDSLIKYIKIEQEKEGDEYKQNSKFQLDEEEERTEFLEKILLDFLAANAQEGNIVWNHARHFYITQWYRDIIQRKKNIAAGEKGYASRKKQAKRRKKYTSESENSDGGGIDSDIEEVKTGVDQELNSEIFRLLDTRKATYLSQICPFGDKNAGISEIKTYIDYGNANLIAQYLASKRSFSQSFDKYLQKIILVVREPVVAIRTRAMKCLGNIVEVDQMVLARKDMQMGVHQKLLDTAISVREAAVDLVGKYILSDPDLIDQYYDMISTRILDTGVSVRKRVIKILRDICIEYPEQEKIPDICVKMIRRVNDEEGIQKLVMDVFMTMWFHPCNPNDKAAMDRKITQIIDVVCSSHETGTQGFDALLKSIFEPKENKEDSKAKKEIPKTLIKACQQIVDGLVDATMKLESSENKKLVGCITALHLFSKIQPQLLVNHAMTLEPYLNIRCQNAINYKFISSVAEILEQVVPLMEHPSEIFLADLESHLMMLIVTQSQAVVLSCVSCLSAVVNKITKNYTLIRDCFSKFYYKGLVSSKEKLISDPSIPIEQLYRPQFRRSIYTVGLIMRYFDFKQPDVYGGEDDAQGALPANICEDVYSTLAFFLSCSHSEICKETLLSMGNFCVKNYEYLTKQELRDYYNYLLTQDTVLTEMKIVVLKNILMYLTEEENKMVRNDKEWAKQSQTEDLKEMGDVSSGMASRVIQIYLKEILRSFLHRDTGVRMWAMRVVEIVLRQGLVHPVQIVPFLICLSTDPEREVAHSADRHLQEIDKQYPGFVNMKSHAGLQYSYELQVLLQKLDDSSIVRGYRIKDPQEPPSALNGFLYTLLRNTKPQRRALVQSITKQFDDGKISLQQMLYLADNLAYFPYMVQDEPLYIIHHIDVLISVTGTNLLATFREGLKPPPGAENNPDQPPNPLEDDDDDDQDVILSRLPEDTTELQNCITSAQGCMLLLILKQHLKDIYGITDCKISRYSPSEAGKIYDKTMQRRSNSLFDPKATITLLKENRQTMAVQSDDDRAELVQRYLDFKQLMLRLDPDDPDLLDEDDRAPPKNSEPNSTVTTPVKQGGDANSANPGGESTTTTPVSNNVGGGSAATPHVNNVNSTATSASSNATSAVGTRTPKSSTRPSAATTNAASSRKNLPSRSARKKRRKLSSTEEEESEPSDMDYD</sequence>
<dbReference type="RefSeq" id="XP_062705647.1">
    <property type="nucleotide sequence ID" value="XM_062849663.1"/>
</dbReference>
<feature type="region of interest" description="Disordered" evidence="7">
    <location>
        <begin position="2256"/>
        <end position="2389"/>
    </location>
</feature>
<dbReference type="SUPFAM" id="SSF48371">
    <property type="entry name" value="ARM repeat"/>
    <property type="match status" value="1"/>
</dbReference>
<reference evidence="10" key="1">
    <citation type="journal article" date="2015" name="Proc. Natl. Acad. Sci. U.S.A.">
        <title>Genome sequence of the Asian Tiger mosquito, Aedes albopictus, reveals insights into its biology, genetics, and evolution.</title>
        <authorList>
            <person name="Chen X.G."/>
            <person name="Jiang X."/>
            <person name="Gu J."/>
            <person name="Xu M."/>
            <person name="Wu Y."/>
            <person name="Deng Y."/>
            <person name="Zhang C."/>
            <person name="Bonizzoni M."/>
            <person name="Dermauw W."/>
            <person name="Vontas J."/>
            <person name="Armbruster P."/>
            <person name="Huang X."/>
            <person name="Yang Y."/>
            <person name="Zhang H."/>
            <person name="He W."/>
            <person name="Peng H."/>
            <person name="Liu Y."/>
            <person name="Wu K."/>
            <person name="Chen J."/>
            <person name="Lirakis M."/>
            <person name="Topalis P."/>
            <person name="Van Leeuwen T."/>
            <person name="Hall A.B."/>
            <person name="Jiang X."/>
            <person name="Thorpe C."/>
            <person name="Mueller R.L."/>
            <person name="Sun C."/>
            <person name="Waterhouse R.M."/>
            <person name="Yan G."/>
            <person name="Tu Z.J."/>
            <person name="Fang X."/>
            <person name="James A.A."/>
        </authorList>
    </citation>
    <scope>NUCLEOTIDE SEQUENCE [LARGE SCALE GENOMIC DNA]</scope>
    <source>
        <strain evidence="10">Foshan</strain>
    </source>
</reference>
<dbReference type="EnsemblMetazoa" id="AALFPA23_017322.R25272">
    <property type="protein sequence ID" value="AALFPA23_017322.P25272"/>
    <property type="gene ID" value="AALFPA23_017322"/>
</dbReference>
<feature type="compositionally biased region" description="Polar residues" evidence="7">
    <location>
        <begin position="512"/>
        <end position="521"/>
    </location>
</feature>
<feature type="compositionally biased region" description="Low complexity" evidence="7">
    <location>
        <begin position="638"/>
        <end position="664"/>
    </location>
</feature>
<dbReference type="GeneID" id="109409124"/>
<feature type="region of interest" description="Disordered" evidence="7">
    <location>
        <begin position="422"/>
        <end position="602"/>
    </location>
</feature>
<feature type="compositionally biased region" description="Low complexity" evidence="7">
    <location>
        <begin position="361"/>
        <end position="383"/>
    </location>
</feature>
<dbReference type="EnsemblMetazoa" id="AALFPA23_017322.R25271">
    <property type="protein sequence ID" value="AALFPA23_017322.P25271"/>
    <property type="gene ID" value="AALFPA23_017322"/>
</dbReference>
<feature type="compositionally biased region" description="Basic residues" evidence="7">
    <location>
        <begin position="1310"/>
        <end position="1321"/>
    </location>
</feature>
<feature type="compositionally biased region" description="Polar residues" evidence="7">
    <location>
        <begin position="422"/>
        <end position="434"/>
    </location>
</feature>
<evidence type="ECO:0000256" key="6">
    <source>
        <dbReference type="RuleBase" id="RU364107"/>
    </source>
</evidence>
<feature type="region of interest" description="Disordered" evidence="7">
    <location>
        <begin position="357"/>
        <end position="383"/>
    </location>
</feature>
<accession>A0ABM1ZCY9</accession>
<feature type="compositionally biased region" description="Low complexity" evidence="7">
    <location>
        <begin position="163"/>
        <end position="196"/>
    </location>
</feature>
<dbReference type="InterPro" id="IPR016024">
    <property type="entry name" value="ARM-type_fold"/>
</dbReference>
<dbReference type="RefSeq" id="XP_062705648.1">
    <property type="nucleotide sequence ID" value="XM_062849664.1"/>
</dbReference>
<feature type="region of interest" description="Disordered" evidence="7">
    <location>
        <begin position="1307"/>
        <end position="1337"/>
    </location>
</feature>
<feature type="region of interest" description="Disordered" evidence="7">
    <location>
        <begin position="2117"/>
        <end position="2143"/>
    </location>
</feature>
<feature type="compositionally biased region" description="Polar residues" evidence="7">
    <location>
        <begin position="450"/>
        <end position="476"/>
    </location>
</feature>
<feature type="compositionally biased region" description="Low complexity" evidence="7">
    <location>
        <begin position="435"/>
        <end position="445"/>
    </location>
</feature>
<organism evidence="9 10">
    <name type="scientific">Aedes albopictus</name>
    <name type="common">Asian tiger mosquito</name>
    <name type="synonym">Stegomyia albopicta</name>
    <dbReference type="NCBI Taxonomy" id="7160"/>
    <lineage>
        <taxon>Eukaryota</taxon>
        <taxon>Metazoa</taxon>
        <taxon>Ecdysozoa</taxon>
        <taxon>Arthropoda</taxon>
        <taxon>Hexapoda</taxon>
        <taxon>Insecta</taxon>
        <taxon>Pterygota</taxon>
        <taxon>Neoptera</taxon>
        <taxon>Endopterygota</taxon>
        <taxon>Diptera</taxon>
        <taxon>Nematocera</taxon>
        <taxon>Culicoidea</taxon>
        <taxon>Culicidae</taxon>
        <taxon>Culicinae</taxon>
        <taxon>Aedini</taxon>
        <taxon>Aedes</taxon>
        <taxon>Stegomyia</taxon>
    </lineage>
</organism>
<keyword evidence="3 6" id="KW-0677">Repeat</keyword>
<proteinExistence type="inferred from homology"/>
<feature type="compositionally biased region" description="Acidic residues" evidence="7">
    <location>
        <begin position="2257"/>
        <end position="2266"/>
    </location>
</feature>
<feature type="region of interest" description="Disordered" evidence="7">
    <location>
        <begin position="309"/>
        <end position="334"/>
    </location>
</feature>
<evidence type="ECO:0000313" key="9">
    <source>
        <dbReference type="EnsemblMetazoa" id="AALFPA23_017322.P25271"/>
    </source>
</evidence>
<dbReference type="RefSeq" id="XP_029727084.2">
    <property type="nucleotide sequence ID" value="XM_029871224.2"/>
</dbReference>
<feature type="compositionally biased region" description="Low complexity" evidence="7">
    <location>
        <begin position="2318"/>
        <end position="2336"/>
    </location>
</feature>
<feature type="compositionally biased region" description="Pro residues" evidence="7">
    <location>
        <begin position="2120"/>
        <end position="2135"/>
    </location>
</feature>
<feature type="region of interest" description="Disordered" evidence="7">
    <location>
        <begin position="638"/>
        <end position="673"/>
    </location>
</feature>
<feature type="compositionally biased region" description="Low complexity" evidence="7">
    <location>
        <begin position="118"/>
        <end position="139"/>
    </location>
</feature>
<dbReference type="InterPro" id="IPR033031">
    <property type="entry name" value="Scc2/Nipped-B"/>
</dbReference>
<keyword evidence="4 6" id="KW-0539">Nucleus</keyword>
<dbReference type="EnsemblMetazoa" id="AALFPA23_017322.R25274">
    <property type="protein sequence ID" value="AALFPA23_017322.P25274"/>
    <property type="gene ID" value="AALFPA23_017322"/>
</dbReference>
<evidence type="ECO:0000256" key="7">
    <source>
        <dbReference type="SAM" id="MobiDB-lite"/>
    </source>
</evidence>
<dbReference type="Pfam" id="PF12765">
    <property type="entry name" value="Cohesin_HEAT"/>
    <property type="match status" value="1"/>
</dbReference>
<protein>
    <recommendedName>
        <fullName evidence="6">Nipped-B protein</fullName>
    </recommendedName>
</protein>
<evidence type="ECO:0000256" key="3">
    <source>
        <dbReference type="ARBA" id="ARBA00022737"/>
    </source>
</evidence>
<feature type="compositionally biased region" description="Low complexity" evidence="7">
    <location>
        <begin position="214"/>
        <end position="235"/>
    </location>
</feature>
<evidence type="ECO:0000256" key="2">
    <source>
        <dbReference type="ARBA" id="ARBA00009252"/>
    </source>
</evidence>
<evidence type="ECO:0000313" key="10">
    <source>
        <dbReference type="Proteomes" id="UP000069940"/>
    </source>
</evidence>
<feature type="region of interest" description="Disordered" evidence="7">
    <location>
        <begin position="154"/>
        <end position="235"/>
    </location>
</feature>
<evidence type="ECO:0000256" key="4">
    <source>
        <dbReference type="ARBA" id="ARBA00023242"/>
    </source>
</evidence>